<dbReference type="Proteomes" id="UP000053477">
    <property type="component" value="Unassembled WGS sequence"/>
</dbReference>
<sequence length="434" mass="48855">MLYSPTYGAITPTTNPGMPLGRPRMLTFAFDDKETVMRLPSTFAELVAFAREWVKPLPDARISFRIPVDYAAIQAARFVHGPYLWIDSEDSYAISTNGVQGTRVEIVSDAPPPVDLPPPPPPVLSMDGSFELELEKGKSAGIDVTITSDDLDMAHTEDGAIVDGAYWGKLDVVHDRDRDVHKMEFSGTRLQNQNISPNMLVDQRVISKLAIAAKPTFAKCSFFVLWPQREDCVITLSFSPYWKIGCMWPPADSVSDDRGKSIAKYIVRVNPGGALEHFQSLTVVTSIYYEAIPDQLLVDASLVSPQNSFAMPSHNFVSFLPRILELFGLTIQQRTNFIINNLVAFRAHTHVAFRFMSPIKLGDAFDIFVTRDDCIWTRVFLIFRGLSEADMPVFAMAGEKEASLINWREVIQWREESKDTLRFRMLELSAWDCT</sequence>
<name>A0A0H2RZP7_9AGAM</name>
<dbReference type="STRING" id="27342.A0A0H2RZP7"/>
<dbReference type="OrthoDB" id="3335814at2759"/>
<keyword evidence="2" id="KW-1185">Reference proteome</keyword>
<dbReference type="InParanoid" id="A0A0H2RZP7"/>
<organism evidence="1 2">
    <name type="scientific">Schizopora paradoxa</name>
    <dbReference type="NCBI Taxonomy" id="27342"/>
    <lineage>
        <taxon>Eukaryota</taxon>
        <taxon>Fungi</taxon>
        <taxon>Dikarya</taxon>
        <taxon>Basidiomycota</taxon>
        <taxon>Agaricomycotina</taxon>
        <taxon>Agaricomycetes</taxon>
        <taxon>Hymenochaetales</taxon>
        <taxon>Schizoporaceae</taxon>
        <taxon>Schizopora</taxon>
    </lineage>
</organism>
<reference evidence="1 2" key="1">
    <citation type="submission" date="2015-04" db="EMBL/GenBank/DDBJ databases">
        <title>Complete genome sequence of Schizopora paradoxa KUC8140, a cosmopolitan wood degrader in East Asia.</title>
        <authorList>
            <consortium name="DOE Joint Genome Institute"/>
            <person name="Min B."/>
            <person name="Park H."/>
            <person name="Jang Y."/>
            <person name="Kim J.-J."/>
            <person name="Kim K.H."/>
            <person name="Pangilinan J."/>
            <person name="Lipzen A."/>
            <person name="Riley R."/>
            <person name="Grigoriev I.V."/>
            <person name="Spatafora J.W."/>
            <person name="Choi I.-G."/>
        </authorList>
    </citation>
    <scope>NUCLEOTIDE SEQUENCE [LARGE SCALE GENOMIC DNA]</scope>
    <source>
        <strain evidence="1 2">KUC8140</strain>
    </source>
</reference>
<dbReference type="AlphaFoldDB" id="A0A0H2RZP7"/>
<dbReference type="EMBL" id="KQ085907">
    <property type="protein sequence ID" value="KLO17229.1"/>
    <property type="molecule type" value="Genomic_DNA"/>
</dbReference>
<proteinExistence type="predicted"/>
<evidence type="ECO:0000313" key="2">
    <source>
        <dbReference type="Proteomes" id="UP000053477"/>
    </source>
</evidence>
<accession>A0A0H2RZP7</accession>
<protein>
    <submittedName>
        <fullName evidence="1">Uncharacterized protein</fullName>
    </submittedName>
</protein>
<gene>
    <name evidence="1" type="ORF">SCHPADRAFT_178274</name>
</gene>
<evidence type="ECO:0000313" key="1">
    <source>
        <dbReference type="EMBL" id="KLO17229.1"/>
    </source>
</evidence>